<reference evidence="2 3" key="1">
    <citation type="submission" date="2024-01" db="EMBL/GenBank/DDBJ databases">
        <title>A telomere-to-telomere, gap-free genome of sweet tea (Lithocarpus litseifolius).</title>
        <authorList>
            <person name="Zhou J."/>
        </authorList>
    </citation>
    <scope>NUCLEOTIDE SEQUENCE [LARGE SCALE GENOMIC DNA]</scope>
    <source>
        <strain evidence="2">Zhou-2022a</strain>
        <tissue evidence="2">Leaf</tissue>
    </source>
</reference>
<protein>
    <submittedName>
        <fullName evidence="2">Uncharacterized protein</fullName>
    </submittedName>
</protein>
<keyword evidence="3" id="KW-1185">Reference proteome</keyword>
<dbReference type="Proteomes" id="UP001459277">
    <property type="component" value="Unassembled WGS sequence"/>
</dbReference>
<dbReference type="EMBL" id="JAZDWU010000008">
    <property type="protein sequence ID" value="KAK9995078.1"/>
    <property type="molecule type" value="Genomic_DNA"/>
</dbReference>
<dbReference type="AlphaFoldDB" id="A0AAW2CAK8"/>
<feature type="compositionally biased region" description="Basic and acidic residues" evidence="1">
    <location>
        <begin position="39"/>
        <end position="51"/>
    </location>
</feature>
<comment type="caution">
    <text evidence="2">The sequence shown here is derived from an EMBL/GenBank/DDBJ whole genome shotgun (WGS) entry which is preliminary data.</text>
</comment>
<gene>
    <name evidence="2" type="ORF">SO802_024781</name>
</gene>
<feature type="compositionally biased region" description="Polar residues" evidence="1">
    <location>
        <begin position="1"/>
        <end position="11"/>
    </location>
</feature>
<name>A0AAW2CAK8_9ROSI</name>
<evidence type="ECO:0000256" key="1">
    <source>
        <dbReference type="SAM" id="MobiDB-lite"/>
    </source>
</evidence>
<evidence type="ECO:0000313" key="3">
    <source>
        <dbReference type="Proteomes" id="UP001459277"/>
    </source>
</evidence>
<accession>A0AAW2CAK8</accession>
<sequence length="74" mass="8501">MVYKAESSSGVSAGKSEDKRRRLRPIRAKEIEEDEEEDKQVREEKSQREMCHGQSTKLSRDEISPPPSDSSHEI</sequence>
<proteinExistence type="predicted"/>
<organism evidence="2 3">
    <name type="scientific">Lithocarpus litseifolius</name>
    <dbReference type="NCBI Taxonomy" id="425828"/>
    <lineage>
        <taxon>Eukaryota</taxon>
        <taxon>Viridiplantae</taxon>
        <taxon>Streptophyta</taxon>
        <taxon>Embryophyta</taxon>
        <taxon>Tracheophyta</taxon>
        <taxon>Spermatophyta</taxon>
        <taxon>Magnoliopsida</taxon>
        <taxon>eudicotyledons</taxon>
        <taxon>Gunneridae</taxon>
        <taxon>Pentapetalae</taxon>
        <taxon>rosids</taxon>
        <taxon>fabids</taxon>
        <taxon>Fagales</taxon>
        <taxon>Fagaceae</taxon>
        <taxon>Lithocarpus</taxon>
    </lineage>
</organism>
<evidence type="ECO:0000313" key="2">
    <source>
        <dbReference type="EMBL" id="KAK9995078.1"/>
    </source>
</evidence>
<feature type="region of interest" description="Disordered" evidence="1">
    <location>
        <begin position="1"/>
        <end position="74"/>
    </location>
</feature>